<evidence type="ECO:0000313" key="2">
    <source>
        <dbReference type="EMBL" id="BBG31211.1"/>
    </source>
</evidence>
<dbReference type="RefSeq" id="WP_027705196.1">
    <property type="nucleotide sequence ID" value="NZ_AP018933.1"/>
</dbReference>
<dbReference type="AlphaFoldDB" id="A0A348HHV9"/>
<dbReference type="Proteomes" id="UP000267342">
    <property type="component" value="Chromosome"/>
</dbReference>
<evidence type="ECO:0000313" key="3">
    <source>
        <dbReference type="Proteomes" id="UP000267342"/>
    </source>
</evidence>
<dbReference type="InterPro" id="IPR025113">
    <property type="entry name" value="TRL-like"/>
</dbReference>
<dbReference type="OrthoDB" id="6078409at2"/>
<organism evidence="2 3">
    <name type="scientific">Zymobacter palmae</name>
    <dbReference type="NCBI Taxonomy" id="33074"/>
    <lineage>
        <taxon>Bacteria</taxon>
        <taxon>Pseudomonadati</taxon>
        <taxon>Pseudomonadota</taxon>
        <taxon>Gammaproteobacteria</taxon>
        <taxon>Oceanospirillales</taxon>
        <taxon>Halomonadaceae</taxon>
        <taxon>Zymobacter group</taxon>
        <taxon>Zymobacter</taxon>
    </lineage>
</organism>
<gene>
    <name evidence="2" type="ORF">ZBT109_2481</name>
</gene>
<sequence length="103" mass="10168">MFKKGMIAAAVLVSLSGCAGGLSPVGTGLVTDVKGPITATTLPTGAKNGTACAKTILGLVNQGDASIAQAKKAGGISTVSSVDYHTEGFYPFFGTTCVTVNGQ</sequence>
<evidence type="ECO:0000256" key="1">
    <source>
        <dbReference type="SAM" id="SignalP"/>
    </source>
</evidence>
<name>A0A348HHV9_9GAMM</name>
<keyword evidence="3" id="KW-1185">Reference proteome</keyword>
<dbReference type="EMBL" id="AP018933">
    <property type="protein sequence ID" value="BBG31211.1"/>
    <property type="molecule type" value="Genomic_DNA"/>
</dbReference>
<keyword evidence="1" id="KW-0732">Signal</keyword>
<feature type="chain" id="PRO_5016583195" evidence="1">
    <location>
        <begin position="20"/>
        <end position="103"/>
    </location>
</feature>
<feature type="signal peptide" evidence="1">
    <location>
        <begin position="1"/>
        <end position="19"/>
    </location>
</feature>
<dbReference type="PROSITE" id="PS51257">
    <property type="entry name" value="PROKAR_LIPOPROTEIN"/>
    <property type="match status" value="1"/>
</dbReference>
<protein>
    <submittedName>
        <fullName evidence="2">Cu/Zn superoxide dismutase</fullName>
    </submittedName>
</protein>
<dbReference type="Pfam" id="PF13146">
    <property type="entry name" value="TRL"/>
    <property type="match status" value="1"/>
</dbReference>
<reference evidence="2 3" key="1">
    <citation type="submission" date="2018-09" db="EMBL/GenBank/DDBJ databases">
        <title>Zymobacter palmae IAM14233 (=T109) whole genome analysis.</title>
        <authorList>
            <person name="Yanase H."/>
        </authorList>
    </citation>
    <scope>NUCLEOTIDE SEQUENCE [LARGE SCALE GENOMIC DNA]</scope>
    <source>
        <strain evidence="2 3">IAM14233</strain>
    </source>
</reference>
<accession>A0A348HHV9</accession>
<proteinExistence type="predicted"/>
<dbReference type="KEGG" id="zpl:ZBT109_2481"/>